<feature type="region of interest" description="Disordered" evidence="6">
    <location>
        <begin position="304"/>
        <end position="335"/>
    </location>
</feature>
<feature type="transmembrane region" description="Helical" evidence="7">
    <location>
        <begin position="57"/>
        <end position="80"/>
    </location>
</feature>
<feature type="transmembrane region" description="Helical" evidence="7">
    <location>
        <begin position="24"/>
        <end position="45"/>
    </location>
</feature>
<proteinExistence type="inferred from homology"/>
<feature type="compositionally biased region" description="Low complexity" evidence="6">
    <location>
        <begin position="312"/>
        <end position="321"/>
    </location>
</feature>
<feature type="transmembrane region" description="Helical" evidence="7">
    <location>
        <begin position="253"/>
        <end position="276"/>
    </location>
</feature>
<dbReference type="InterPro" id="IPR052337">
    <property type="entry name" value="SAT4-like"/>
</dbReference>
<protein>
    <recommendedName>
        <fullName evidence="8">Rhodopsin domain-containing protein</fullName>
    </recommendedName>
</protein>
<dbReference type="InterPro" id="IPR049326">
    <property type="entry name" value="Rhodopsin_dom_fungi"/>
</dbReference>
<feature type="transmembrane region" description="Helical" evidence="7">
    <location>
        <begin position="132"/>
        <end position="154"/>
    </location>
</feature>
<feature type="domain" description="Rhodopsin" evidence="8">
    <location>
        <begin position="39"/>
        <end position="277"/>
    </location>
</feature>
<gene>
    <name evidence="9" type="ORF">HYQ45_000139</name>
</gene>
<feature type="region of interest" description="Disordered" evidence="6">
    <location>
        <begin position="370"/>
        <end position="450"/>
    </location>
</feature>
<keyword evidence="3 7" id="KW-1133">Transmembrane helix</keyword>
<feature type="compositionally biased region" description="Acidic residues" evidence="6">
    <location>
        <begin position="418"/>
        <end position="429"/>
    </location>
</feature>
<feature type="transmembrane region" description="Helical" evidence="7">
    <location>
        <begin position="215"/>
        <end position="233"/>
    </location>
</feature>
<dbReference type="OrthoDB" id="5417887at2759"/>
<evidence type="ECO:0000256" key="7">
    <source>
        <dbReference type="SAM" id="Phobius"/>
    </source>
</evidence>
<dbReference type="AlphaFoldDB" id="A0A8I3AYU9"/>
<sequence length="473" mass="51627">MADDNRPFDFDQLPDDDLGPRLNATVWSLTAVSGLFLGLRLYCKFTRRRGLWLDDHFLIAAWIALILLSSFATVAVGFDLGKHSWNIDQSTFAWLLLHGNLSGSFSIVAAAWSKTSFALTLQRLASERWMRWLIWFLIVSMNLVLGGAVLITWVQCSPVDKTWRTVAVEGTCWPQHVHRNYNIASSAYSGAMDVLLAMLPWRMIWGLELTRREKLGVLIAMSMGVFAGIVSFVKISTLHAIGDSDMIETVDLVIWGAAESAVTIIAASIPVLRAMFQGARAVDEPRMGTREKALLRRLNLFSSPSTGGGTNTGTQTNADQGVTRGTKDRNKGNVASTTKTAAAAAAAGITSPRAVWGVGPRETAHFFEMEHFGRRGSGGGAGEGRGDDMEYLRPVGGDLEQQSRAGSSPRGWAGSRDEEGEEEEGEEEESERRTRGDGSRAHALEGAAREVRIVIRENPIRDNRTLSMGSGGL</sequence>
<accession>A0A8I3AYU9</accession>
<name>A0A8I3AYU9_VERLO</name>
<feature type="transmembrane region" description="Helical" evidence="7">
    <location>
        <begin position="183"/>
        <end position="203"/>
    </location>
</feature>
<keyword evidence="4 7" id="KW-0472">Membrane</keyword>
<dbReference type="PANTHER" id="PTHR33048">
    <property type="entry name" value="PTH11-LIKE INTEGRAL MEMBRANE PROTEIN (AFU_ORTHOLOGUE AFUA_5G11245)"/>
    <property type="match status" value="1"/>
</dbReference>
<feature type="compositionally biased region" description="Basic and acidic residues" evidence="6">
    <location>
        <begin position="430"/>
        <end position="450"/>
    </location>
</feature>
<comment type="caution">
    <text evidence="9">The sequence shown here is derived from an EMBL/GenBank/DDBJ whole genome shotgun (WGS) entry which is preliminary data.</text>
</comment>
<comment type="similarity">
    <text evidence="5">Belongs to the SAT4 family.</text>
</comment>
<dbReference type="EMBL" id="JAEMWZ010000002">
    <property type="protein sequence ID" value="KAG7143722.1"/>
    <property type="molecule type" value="Genomic_DNA"/>
</dbReference>
<evidence type="ECO:0000256" key="3">
    <source>
        <dbReference type="ARBA" id="ARBA00022989"/>
    </source>
</evidence>
<dbReference type="GO" id="GO:0016020">
    <property type="term" value="C:membrane"/>
    <property type="evidence" value="ECO:0007669"/>
    <property type="project" value="UniProtKB-SubCell"/>
</dbReference>
<keyword evidence="2 7" id="KW-0812">Transmembrane</keyword>
<dbReference type="Pfam" id="PF20684">
    <property type="entry name" value="Fung_rhodopsin"/>
    <property type="match status" value="1"/>
</dbReference>
<organism evidence="9 10">
    <name type="scientific">Verticillium longisporum</name>
    <name type="common">Verticillium dahliae var. longisporum</name>
    <dbReference type="NCBI Taxonomy" id="100787"/>
    <lineage>
        <taxon>Eukaryota</taxon>
        <taxon>Fungi</taxon>
        <taxon>Dikarya</taxon>
        <taxon>Ascomycota</taxon>
        <taxon>Pezizomycotina</taxon>
        <taxon>Sordariomycetes</taxon>
        <taxon>Hypocreomycetidae</taxon>
        <taxon>Glomerellales</taxon>
        <taxon>Plectosphaerellaceae</taxon>
        <taxon>Verticillium</taxon>
    </lineage>
</organism>
<evidence type="ECO:0000256" key="1">
    <source>
        <dbReference type="ARBA" id="ARBA00004141"/>
    </source>
</evidence>
<feature type="transmembrane region" description="Helical" evidence="7">
    <location>
        <begin position="92"/>
        <end position="112"/>
    </location>
</feature>
<evidence type="ECO:0000259" key="8">
    <source>
        <dbReference type="Pfam" id="PF20684"/>
    </source>
</evidence>
<evidence type="ECO:0000256" key="4">
    <source>
        <dbReference type="ARBA" id="ARBA00023136"/>
    </source>
</evidence>
<reference evidence="9" key="1">
    <citation type="journal article" date="2021" name="Mol. Plant Pathol.">
        <title>A 20-kb lineage-specific genomic region tames virulence in pathogenic amphidiploid Verticillium longisporum.</title>
        <authorList>
            <person name="Harting R."/>
            <person name="Starke J."/>
            <person name="Kusch H."/>
            <person name="Poggeler S."/>
            <person name="Maurus I."/>
            <person name="Schluter R."/>
            <person name="Landesfeind M."/>
            <person name="Bulla I."/>
            <person name="Nowrousian M."/>
            <person name="de Jonge R."/>
            <person name="Stahlhut G."/>
            <person name="Hoff K.J."/>
            <person name="Asshauer K.P."/>
            <person name="Thurmer A."/>
            <person name="Stanke M."/>
            <person name="Daniel R."/>
            <person name="Morgenstern B."/>
            <person name="Thomma B.P.H.J."/>
            <person name="Kronstad J.W."/>
            <person name="Braus-Stromeyer S.A."/>
            <person name="Braus G.H."/>
        </authorList>
    </citation>
    <scope>NUCLEOTIDE SEQUENCE</scope>
    <source>
        <strain evidence="9">Vl32</strain>
    </source>
</reference>
<evidence type="ECO:0000256" key="6">
    <source>
        <dbReference type="SAM" id="MobiDB-lite"/>
    </source>
</evidence>
<comment type="subcellular location">
    <subcellularLocation>
        <location evidence="1">Membrane</location>
        <topology evidence="1">Multi-pass membrane protein</topology>
    </subcellularLocation>
</comment>
<dbReference type="Proteomes" id="UP000689129">
    <property type="component" value="Unassembled WGS sequence"/>
</dbReference>
<evidence type="ECO:0000313" key="10">
    <source>
        <dbReference type="Proteomes" id="UP000689129"/>
    </source>
</evidence>
<evidence type="ECO:0000256" key="5">
    <source>
        <dbReference type="ARBA" id="ARBA00038359"/>
    </source>
</evidence>
<dbReference type="PANTHER" id="PTHR33048:SF42">
    <property type="entry name" value="INTEGRAL MEMBRANE PROTEIN"/>
    <property type="match status" value="1"/>
</dbReference>
<evidence type="ECO:0000313" key="9">
    <source>
        <dbReference type="EMBL" id="KAG7143722.1"/>
    </source>
</evidence>
<evidence type="ECO:0000256" key="2">
    <source>
        <dbReference type="ARBA" id="ARBA00022692"/>
    </source>
</evidence>